<dbReference type="Gene3D" id="1.10.40.60">
    <property type="entry name" value="EpsJ-like"/>
    <property type="match status" value="2"/>
</dbReference>
<evidence type="ECO:0000256" key="4">
    <source>
        <dbReference type="ARBA" id="ARBA00022475"/>
    </source>
</evidence>
<dbReference type="GO" id="GO:0009306">
    <property type="term" value="P:protein secretion"/>
    <property type="evidence" value="ECO:0007669"/>
    <property type="project" value="InterPro"/>
</dbReference>
<dbReference type="NCBIfam" id="NF037980">
    <property type="entry name" value="T2SS_GspK"/>
    <property type="match status" value="1"/>
</dbReference>
<keyword evidence="8 11" id="KW-1133">Transmembrane helix</keyword>
<evidence type="ECO:0000256" key="7">
    <source>
        <dbReference type="ARBA" id="ARBA00022927"/>
    </source>
</evidence>
<keyword evidence="9 11" id="KW-0472">Membrane</keyword>
<keyword evidence="14" id="KW-1185">Reference proteome</keyword>
<dbReference type="InterPro" id="IPR038072">
    <property type="entry name" value="GspK_central_sf"/>
</dbReference>
<keyword evidence="7" id="KW-0653">Protein transport</keyword>
<evidence type="ECO:0000256" key="1">
    <source>
        <dbReference type="ARBA" id="ARBA00004533"/>
    </source>
</evidence>
<evidence type="ECO:0000259" key="12">
    <source>
        <dbReference type="Pfam" id="PF21687"/>
    </source>
</evidence>
<dbReference type="AlphaFoldDB" id="A0A1T0CGV4"/>
<evidence type="ECO:0000256" key="5">
    <source>
        <dbReference type="ARBA" id="ARBA00022519"/>
    </source>
</evidence>
<comment type="caution">
    <text evidence="13">The sequence shown here is derived from an EMBL/GenBank/DDBJ whole genome shotgun (WGS) entry which is preliminary data.</text>
</comment>
<evidence type="ECO:0000256" key="3">
    <source>
        <dbReference type="ARBA" id="ARBA00022448"/>
    </source>
</evidence>
<feature type="region of interest" description="Disordered" evidence="10">
    <location>
        <begin position="250"/>
        <end position="281"/>
    </location>
</feature>
<comment type="subcellular location">
    <subcellularLocation>
        <location evidence="1">Cell inner membrane</location>
    </subcellularLocation>
</comment>
<evidence type="ECO:0000256" key="10">
    <source>
        <dbReference type="SAM" id="MobiDB-lite"/>
    </source>
</evidence>
<proteinExistence type="inferred from homology"/>
<sequence>MSTKTDFLLACLSSRYSRAKPPPLISTNAQQGMALLTVLLLLVAIVVVAGSMLASQKLSIRQTSLVLDNNQNRQNLQSGLVIAKSIIEQEQQTNDHDGMEDAWAKPMPSIELGGQRLQIYLNDASGRFNLNNLYQDGQVNDLAYASLKSLLSNLGLETNIAREILDFQDTDASVYGDGGDEQVVYADGGKFANQPFVSIEQLLALPSMDVVSYQRLRPFVSVSPKFLPINVNTADPLLVSAVLNANTQNKQLSSNSSNHGNHANNQHGNSLPPIDVLPEQLPDFRTHPLKNVEELWQQPVFQAYLNRQQQVNANQNSNNSNTDNSGNSNHSTEQAKRMFAVSSQAFYAQVTINDKRQAYMTALIVKSESDRQENDQVPQQGFMIGGLLVSNQDNSKPAWHIIYPRYWAYQPQSQ</sequence>
<name>A0A1T0CGV4_9GAMM</name>
<dbReference type="InterPro" id="IPR049031">
    <property type="entry name" value="T2SSK_SAM-like_1st"/>
</dbReference>
<reference evidence="13 14" key="1">
    <citation type="submission" date="2017-02" db="EMBL/GenBank/DDBJ databases">
        <title>Draft genome sequence of Moraxella lincolnii CCUG 9405T type strain.</title>
        <authorList>
            <person name="Salva-Serra F."/>
            <person name="Engstrom-Jakobsson H."/>
            <person name="Thorell K."/>
            <person name="Jaen-Luchoro D."/>
            <person name="Gonzales-Siles L."/>
            <person name="Karlsson R."/>
            <person name="Yazdan S."/>
            <person name="Boulund F."/>
            <person name="Johnning A."/>
            <person name="Engstrand L."/>
            <person name="Kristiansson E."/>
            <person name="Moore E."/>
        </authorList>
    </citation>
    <scope>NUCLEOTIDE SEQUENCE [LARGE SCALE GENOMIC DNA]</scope>
    <source>
        <strain evidence="13 14">CCUG 9405</strain>
    </source>
</reference>
<keyword evidence="3" id="KW-0813">Transport</keyword>
<protein>
    <recommendedName>
        <fullName evidence="12">T2SS protein K first SAM-like domain-containing protein</fullName>
    </recommendedName>
</protein>
<evidence type="ECO:0000256" key="11">
    <source>
        <dbReference type="SAM" id="Phobius"/>
    </source>
</evidence>
<keyword evidence="5" id="KW-0997">Cell inner membrane</keyword>
<dbReference type="STRING" id="90241.B0682_02540"/>
<keyword evidence="4" id="KW-1003">Cell membrane</keyword>
<organism evidence="13 14">
    <name type="scientific">Lwoffella lincolnii</name>
    <dbReference type="NCBI Taxonomy" id="90241"/>
    <lineage>
        <taxon>Bacteria</taxon>
        <taxon>Pseudomonadati</taxon>
        <taxon>Pseudomonadota</taxon>
        <taxon>Gammaproteobacteria</taxon>
        <taxon>Moraxellales</taxon>
        <taxon>Moraxellaceae</taxon>
        <taxon>Lwoffella</taxon>
    </lineage>
</organism>
<evidence type="ECO:0000256" key="8">
    <source>
        <dbReference type="ARBA" id="ARBA00022989"/>
    </source>
</evidence>
<feature type="transmembrane region" description="Helical" evidence="11">
    <location>
        <begin position="35"/>
        <end position="54"/>
    </location>
</feature>
<gene>
    <name evidence="13" type="ORF">B0682_02540</name>
</gene>
<dbReference type="Pfam" id="PF21687">
    <property type="entry name" value="T2SSK_1st"/>
    <property type="match status" value="1"/>
</dbReference>
<evidence type="ECO:0000313" key="13">
    <source>
        <dbReference type="EMBL" id="OOS21578.1"/>
    </source>
</evidence>
<dbReference type="OrthoDB" id="5293133at2"/>
<dbReference type="Gene3D" id="3.30.1300.30">
    <property type="entry name" value="GSPII I/J protein-like"/>
    <property type="match status" value="1"/>
</dbReference>
<evidence type="ECO:0000256" key="2">
    <source>
        <dbReference type="ARBA" id="ARBA00007246"/>
    </source>
</evidence>
<comment type="similarity">
    <text evidence="2">Belongs to the GSP K family.</text>
</comment>
<dbReference type="RefSeq" id="WP_158077843.1">
    <property type="nucleotide sequence ID" value="NZ_MUYT01000004.1"/>
</dbReference>
<dbReference type="Proteomes" id="UP000191094">
    <property type="component" value="Unassembled WGS sequence"/>
</dbReference>
<keyword evidence="6 11" id="KW-0812">Transmembrane</keyword>
<evidence type="ECO:0000256" key="6">
    <source>
        <dbReference type="ARBA" id="ARBA00022692"/>
    </source>
</evidence>
<dbReference type="SUPFAM" id="SSF158544">
    <property type="entry name" value="GspK insert domain-like"/>
    <property type="match status" value="1"/>
</dbReference>
<dbReference type="PANTHER" id="PTHR38831">
    <property type="entry name" value="TYPE II SECRETION SYSTEM PROTEIN K"/>
    <property type="match status" value="1"/>
</dbReference>
<evidence type="ECO:0000256" key="9">
    <source>
        <dbReference type="ARBA" id="ARBA00023136"/>
    </source>
</evidence>
<dbReference type="PANTHER" id="PTHR38831:SF1">
    <property type="entry name" value="TYPE II SECRETION SYSTEM PROTEIN K-RELATED"/>
    <property type="match status" value="1"/>
</dbReference>
<dbReference type="InterPro" id="IPR005628">
    <property type="entry name" value="GspK"/>
</dbReference>
<dbReference type="GO" id="GO:0005886">
    <property type="term" value="C:plasma membrane"/>
    <property type="evidence" value="ECO:0007669"/>
    <property type="project" value="UniProtKB-SubCell"/>
</dbReference>
<evidence type="ECO:0000313" key="14">
    <source>
        <dbReference type="Proteomes" id="UP000191094"/>
    </source>
</evidence>
<dbReference type="EMBL" id="MUYT01000004">
    <property type="protein sequence ID" value="OOS21578.1"/>
    <property type="molecule type" value="Genomic_DNA"/>
</dbReference>
<accession>A0A1T0CGV4</accession>
<feature type="domain" description="T2SS protein K first SAM-like" evidence="12">
    <location>
        <begin position="126"/>
        <end position="224"/>
    </location>
</feature>
<feature type="compositionally biased region" description="Low complexity" evidence="10">
    <location>
        <begin position="253"/>
        <end position="270"/>
    </location>
</feature>